<evidence type="ECO:0000256" key="1">
    <source>
        <dbReference type="SAM" id="SignalP"/>
    </source>
</evidence>
<sequence>MGSNRFSKTFLFGILVALCAVLFLAPPATATDRTPSLNTHLESQSLLLNAQVSATTPVAIADTKNTDAMPPTGEYEYFCINLGVGYNWNDKAPNSCPGWLDVYISGNHVGHINTGGSGGLDVPASCVLGGAFFTITAFLPGGVVVDLGWVSVSTTLAALGITILGCAGH</sequence>
<protein>
    <submittedName>
        <fullName evidence="2">Hypothetical membrane protein</fullName>
    </submittedName>
</protein>
<dbReference type="AlphaFoldDB" id="A9WM29"/>
<dbReference type="Proteomes" id="UP000002007">
    <property type="component" value="Chromosome"/>
</dbReference>
<reference evidence="3" key="1">
    <citation type="journal article" date="2008" name="J. Bacteriol.">
        <title>Genome sequence of the fish pathogen Renibacterium salmoninarum suggests reductive evolution away from an environmental Arthrobacter ancestor.</title>
        <authorList>
            <person name="Wiens G.D."/>
            <person name="Rockey D.D."/>
            <person name="Wu Z."/>
            <person name="Chang J."/>
            <person name="Levy R."/>
            <person name="Crane S."/>
            <person name="Chen D.S."/>
            <person name="Capri G.R."/>
            <person name="Burnett J.R."/>
            <person name="Sudheesh P.S."/>
            <person name="Schipma M.J."/>
            <person name="Burd H."/>
            <person name="Bhattacharyya A."/>
            <person name="Rhodes L.D."/>
            <person name="Kaul R."/>
            <person name="Strom M.S."/>
        </authorList>
    </citation>
    <scope>NUCLEOTIDE SEQUENCE [LARGE SCALE GENOMIC DNA]</scope>
    <source>
        <strain evidence="3">ATCC 33209 / DSM 20767 / JCM 11484 / NBRC 15589 / NCIMB 2235</strain>
    </source>
</reference>
<keyword evidence="1" id="KW-0732">Signal</keyword>
<dbReference type="EMBL" id="CP000910">
    <property type="protein sequence ID" value="ABY22017.1"/>
    <property type="molecule type" value="Genomic_DNA"/>
</dbReference>
<feature type="chain" id="PRO_5002746307" evidence="1">
    <location>
        <begin position="31"/>
        <end position="169"/>
    </location>
</feature>
<name>A9WM29_RENSM</name>
<accession>A9WM29</accession>
<keyword evidence="3" id="KW-1185">Reference proteome</keyword>
<evidence type="ECO:0000313" key="2">
    <source>
        <dbReference type="EMBL" id="ABY22017.1"/>
    </source>
</evidence>
<gene>
    <name evidence="2" type="ordered locus">RSal33209_0261</name>
</gene>
<evidence type="ECO:0000313" key="3">
    <source>
        <dbReference type="Proteomes" id="UP000002007"/>
    </source>
</evidence>
<organism evidence="2 3">
    <name type="scientific">Renibacterium salmoninarum (strain ATCC 33209 / DSM 20767 / JCM 11484 / NBRC 15589 / NCIMB 2235)</name>
    <dbReference type="NCBI Taxonomy" id="288705"/>
    <lineage>
        <taxon>Bacteria</taxon>
        <taxon>Bacillati</taxon>
        <taxon>Actinomycetota</taxon>
        <taxon>Actinomycetes</taxon>
        <taxon>Micrococcales</taxon>
        <taxon>Micrococcaceae</taxon>
        <taxon>Renibacterium</taxon>
    </lineage>
</organism>
<feature type="signal peptide" evidence="1">
    <location>
        <begin position="1"/>
        <end position="30"/>
    </location>
</feature>
<proteinExistence type="predicted"/>
<dbReference type="KEGG" id="rsa:RSal33209_0261"/>
<dbReference type="HOGENOM" id="CLU_1577241_0_0_11"/>